<name>A0A9N8JF89_9PEZI</name>
<feature type="compositionally biased region" description="Basic and acidic residues" evidence="1">
    <location>
        <begin position="228"/>
        <end position="239"/>
    </location>
</feature>
<feature type="compositionally biased region" description="Basic and acidic residues" evidence="1">
    <location>
        <begin position="210"/>
        <end position="221"/>
    </location>
</feature>
<evidence type="ECO:0000313" key="3">
    <source>
        <dbReference type="Proteomes" id="UP000716446"/>
    </source>
</evidence>
<evidence type="ECO:0000256" key="1">
    <source>
        <dbReference type="SAM" id="MobiDB-lite"/>
    </source>
</evidence>
<reference evidence="2" key="1">
    <citation type="submission" date="2020-06" db="EMBL/GenBank/DDBJ databases">
        <authorList>
            <person name="Onetto C."/>
        </authorList>
    </citation>
    <scope>NUCLEOTIDE SEQUENCE</scope>
</reference>
<protein>
    <submittedName>
        <fullName evidence="2">Uncharacterized protein</fullName>
    </submittedName>
</protein>
<evidence type="ECO:0000313" key="2">
    <source>
        <dbReference type="EMBL" id="CAD0086645.1"/>
    </source>
</evidence>
<comment type="caution">
    <text evidence="2">The sequence shown here is derived from an EMBL/GenBank/DDBJ whole genome shotgun (WGS) entry which is preliminary data.</text>
</comment>
<keyword evidence="3" id="KW-1185">Reference proteome</keyword>
<accession>A0A9N8JF89</accession>
<feature type="compositionally biased region" description="Polar residues" evidence="1">
    <location>
        <begin position="1"/>
        <end position="21"/>
    </location>
</feature>
<dbReference type="AlphaFoldDB" id="A0A9N8JF89"/>
<organism evidence="2 3">
    <name type="scientific">Aureobasidium vineae</name>
    <dbReference type="NCBI Taxonomy" id="2773715"/>
    <lineage>
        <taxon>Eukaryota</taxon>
        <taxon>Fungi</taxon>
        <taxon>Dikarya</taxon>
        <taxon>Ascomycota</taxon>
        <taxon>Pezizomycotina</taxon>
        <taxon>Dothideomycetes</taxon>
        <taxon>Dothideomycetidae</taxon>
        <taxon>Dothideales</taxon>
        <taxon>Saccotheciaceae</taxon>
        <taxon>Aureobasidium</taxon>
    </lineage>
</organism>
<gene>
    <name evidence="2" type="ORF">AWRI4619_LOCUS4224</name>
</gene>
<dbReference type="EMBL" id="CAIJEN010000005">
    <property type="protein sequence ID" value="CAD0086645.1"/>
    <property type="molecule type" value="Genomic_DNA"/>
</dbReference>
<sequence length="254" mass="29343">MANQYTTLSTQSPQDSFLSDSTVRHSKAIRPPRSQASRSQKQQPKPTTLTAEALAMLEPTNKIQTAAYYYNRIKDFINQLPAPGTSIEHDENSDAIQHPDLTTLAKETEGQTHYYMPPFHLQHMHIYHRFQKMRREEPWAEFHTHNAWLSLHYSEHGEVCMYAGVENVEHCDKINKHMTWLRDKWLGIEVGLVYYLMEYEDDGQVDKREVDVKGDEGKVDQKGATSGVRERSGSETEKLLDASTWSDFDVSWPV</sequence>
<feature type="region of interest" description="Disordered" evidence="1">
    <location>
        <begin position="1"/>
        <end position="48"/>
    </location>
</feature>
<dbReference type="Proteomes" id="UP000716446">
    <property type="component" value="Unassembled WGS sequence"/>
</dbReference>
<feature type="compositionally biased region" description="Polar residues" evidence="1">
    <location>
        <begin position="34"/>
        <end position="48"/>
    </location>
</feature>
<proteinExistence type="predicted"/>
<feature type="region of interest" description="Disordered" evidence="1">
    <location>
        <begin position="210"/>
        <end position="239"/>
    </location>
</feature>